<evidence type="ECO:0000313" key="3">
    <source>
        <dbReference type="Proteomes" id="UP000005950"/>
    </source>
</evidence>
<feature type="transmembrane region" description="Helical" evidence="1">
    <location>
        <begin position="227"/>
        <end position="244"/>
    </location>
</feature>
<accession>B9Y8R3</accession>
<keyword evidence="1" id="KW-0812">Transmembrane</keyword>
<feature type="transmembrane region" description="Helical" evidence="1">
    <location>
        <begin position="177"/>
        <end position="201"/>
    </location>
</feature>
<feature type="transmembrane region" description="Helical" evidence="1">
    <location>
        <begin position="126"/>
        <end position="146"/>
    </location>
</feature>
<dbReference type="Pfam" id="PF03613">
    <property type="entry name" value="EIID-AGA"/>
    <property type="match status" value="1"/>
</dbReference>
<dbReference type="STRING" id="545696.HOLDEFILI_02211"/>
<dbReference type="Proteomes" id="UP000005950">
    <property type="component" value="Unassembled WGS sequence"/>
</dbReference>
<dbReference type="HOGENOM" id="CLU_060742_1_1_9"/>
<keyword evidence="1" id="KW-1133">Transmembrane helix</keyword>
<dbReference type="GO" id="GO:0009401">
    <property type="term" value="P:phosphoenolpyruvate-dependent sugar phosphotransferase system"/>
    <property type="evidence" value="ECO:0007669"/>
    <property type="project" value="InterPro"/>
</dbReference>
<reference evidence="2 3" key="1">
    <citation type="submission" date="2008-12" db="EMBL/GenBank/DDBJ databases">
        <authorList>
            <person name="Fulton L."/>
            <person name="Clifton S."/>
            <person name="Fulton B."/>
            <person name="Xu J."/>
            <person name="Minx P."/>
            <person name="Pepin K.H."/>
            <person name="Johnson M."/>
            <person name="Bhonagiri V."/>
            <person name="Nash W.E."/>
            <person name="Mardis E.R."/>
            <person name="Wilson R.K."/>
        </authorList>
    </citation>
    <scope>NUCLEOTIDE SEQUENCE [LARGE SCALE GENOMIC DNA]</scope>
    <source>
        <strain evidence="2 3">DSM 12042</strain>
    </source>
</reference>
<dbReference type="InterPro" id="IPR050303">
    <property type="entry name" value="GatZ_KbaZ_carbometab"/>
</dbReference>
<dbReference type="EMBL" id="ACCF01000129">
    <property type="protein sequence ID" value="EEF67639.1"/>
    <property type="molecule type" value="Genomic_DNA"/>
</dbReference>
<proteinExistence type="predicted"/>
<dbReference type="RefSeq" id="WP_006059398.1">
    <property type="nucleotide sequence ID" value="NZ_GG657557.1"/>
</dbReference>
<dbReference type="PROSITE" id="PS51108">
    <property type="entry name" value="PTS_EIID"/>
    <property type="match status" value="1"/>
</dbReference>
<name>B9Y8R3_9FIRM</name>
<dbReference type="AlphaFoldDB" id="B9Y8R3"/>
<keyword evidence="1" id="KW-0472">Membrane</keyword>
<feature type="transmembrane region" description="Helical" evidence="1">
    <location>
        <begin position="100"/>
        <end position="120"/>
    </location>
</feature>
<evidence type="ECO:0000313" key="2">
    <source>
        <dbReference type="EMBL" id="EEF67639.1"/>
    </source>
</evidence>
<dbReference type="PANTHER" id="PTHR32502:SF26">
    <property type="entry name" value="PHOSPHOTRANSFERASE SYSTEM SUGAR-SPECIFIC EIID COMPONENT"/>
    <property type="match status" value="1"/>
</dbReference>
<organism evidence="2 3">
    <name type="scientific">Holdemania filiformis DSM 12042</name>
    <dbReference type="NCBI Taxonomy" id="545696"/>
    <lineage>
        <taxon>Bacteria</taxon>
        <taxon>Bacillati</taxon>
        <taxon>Bacillota</taxon>
        <taxon>Erysipelotrichia</taxon>
        <taxon>Erysipelotrichales</taxon>
        <taxon>Erysipelotrichaceae</taxon>
        <taxon>Holdemania</taxon>
    </lineage>
</organism>
<sequence length="274" mass="30214">MKLTKETLRKIKIRHIFGIQQTWSYDRMMGSGYCWAMLPGIEQIYQNDPEGLRKTCVDNIQFFNTSAIFSPLITGVHLAMMEADQEEIGQNIKTAMMGPLAGVGDTLAGVIINPVTTLIACQFALTGNWLLSLGLILLVRIGWIIVQSKLFDFGYTKGVEAIESTTKNSLMTSGIELVTMFGAVILGGFIPSMLSGIQIGLEYTSAISLEGQQADKIFRVQEMFDNIAPYLVPIGLVAGLLWLIKKKNMTSTQILILIFVLASVCYFTKILIVA</sequence>
<dbReference type="GO" id="GO:0005886">
    <property type="term" value="C:plasma membrane"/>
    <property type="evidence" value="ECO:0007669"/>
    <property type="project" value="TreeGrafter"/>
</dbReference>
<protein>
    <submittedName>
        <fullName evidence="2">PTS system mannose/fructose/sorbose family IID component</fullName>
    </submittedName>
</protein>
<evidence type="ECO:0000256" key="1">
    <source>
        <dbReference type="SAM" id="Phobius"/>
    </source>
</evidence>
<dbReference type="eggNOG" id="COG3716">
    <property type="taxonomic scope" value="Bacteria"/>
</dbReference>
<feature type="transmembrane region" description="Helical" evidence="1">
    <location>
        <begin position="256"/>
        <end position="273"/>
    </location>
</feature>
<dbReference type="InterPro" id="IPR004704">
    <property type="entry name" value="PTS_IID_man"/>
</dbReference>
<dbReference type="PANTHER" id="PTHR32502">
    <property type="entry name" value="N-ACETYLGALACTOSAMINE PERMEASE II COMPONENT-RELATED"/>
    <property type="match status" value="1"/>
</dbReference>
<reference evidence="2 3" key="2">
    <citation type="submission" date="2009-02" db="EMBL/GenBank/DDBJ databases">
        <title>Draft genome sequence of Holdemania filiformis DSM 12042.</title>
        <authorList>
            <person name="Sudarsanam P."/>
            <person name="Ley R."/>
            <person name="Guruge J."/>
            <person name="Turnbaugh P.J."/>
            <person name="Mahowald M."/>
            <person name="Liep D."/>
            <person name="Gordon J."/>
        </authorList>
    </citation>
    <scope>NUCLEOTIDE SEQUENCE [LARGE SCALE GENOMIC DNA]</scope>
    <source>
        <strain evidence="2 3">DSM 12042</strain>
    </source>
</reference>
<gene>
    <name evidence="2" type="ORF">HOLDEFILI_02211</name>
</gene>
<comment type="caution">
    <text evidence="2">The sequence shown here is derived from an EMBL/GenBank/DDBJ whole genome shotgun (WGS) entry which is preliminary data.</text>
</comment>